<dbReference type="SFLD" id="SFLDG00358">
    <property type="entry name" value="Main_(cytGST)"/>
    <property type="match status" value="1"/>
</dbReference>
<dbReference type="CDD" id="cd03185">
    <property type="entry name" value="GST_C_Tau"/>
    <property type="match status" value="1"/>
</dbReference>
<dbReference type="Pfam" id="PF13409">
    <property type="entry name" value="GST_N_2"/>
    <property type="match status" value="1"/>
</dbReference>
<evidence type="ECO:0000259" key="3">
    <source>
        <dbReference type="PROSITE" id="PS50405"/>
    </source>
</evidence>
<dbReference type="InterPro" id="IPR036249">
    <property type="entry name" value="Thioredoxin-like_sf"/>
</dbReference>
<dbReference type="SUPFAM" id="SSF52833">
    <property type="entry name" value="Thioredoxin-like"/>
    <property type="match status" value="1"/>
</dbReference>
<keyword evidence="4" id="KW-1185">Reference proteome</keyword>
<dbReference type="Pfam" id="PF13410">
    <property type="entry name" value="GST_C_2"/>
    <property type="match status" value="1"/>
</dbReference>
<dbReference type="SFLD" id="SFLDS00019">
    <property type="entry name" value="Glutathione_Transferase_(cytos"/>
    <property type="match status" value="1"/>
</dbReference>
<dbReference type="OrthoDB" id="4951845at2759"/>
<evidence type="ECO:0000259" key="2">
    <source>
        <dbReference type="PROSITE" id="PS50404"/>
    </source>
</evidence>
<organism evidence="4 5">
    <name type="scientific">Lingula anatina</name>
    <name type="common">Brachiopod</name>
    <name type="synonym">Lingula unguis</name>
    <dbReference type="NCBI Taxonomy" id="7574"/>
    <lineage>
        <taxon>Eukaryota</taxon>
        <taxon>Metazoa</taxon>
        <taxon>Spiralia</taxon>
        <taxon>Lophotrochozoa</taxon>
        <taxon>Brachiopoda</taxon>
        <taxon>Linguliformea</taxon>
        <taxon>Lingulata</taxon>
        <taxon>Lingulida</taxon>
        <taxon>Linguloidea</taxon>
        <taxon>Lingulidae</taxon>
        <taxon>Lingula</taxon>
    </lineage>
</organism>
<dbReference type="GeneID" id="106155622"/>
<dbReference type="InterPro" id="IPR050983">
    <property type="entry name" value="GST_Omega/HSP26"/>
</dbReference>
<proteinExistence type="inferred from homology"/>
<dbReference type="KEGG" id="lak:106155622"/>
<dbReference type="Proteomes" id="UP000085678">
    <property type="component" value="Unplaced"/>
</dbReference>
<feature type="domain" description="GST C-terminal" evidence="3">
    <location>
        <begin position="92"/>
        <end position="220"/>
    </location>
</feature>
<evidence type="ECO:0000256" key="1">
    <source>
        <dbReference type="ARBA" id="ARBA00011067"/>
    </source>
</evidence>
<dbReference type="RefSeq" id="XP_013385983.1">
    <property type="nucleotide sequence ID" value="XM_013530529.1"/>
</dbReference>
<dbReference type="PROSITE" id="PS50405">
    <property type="entry name" value="GST_CTER"/>
    <property type="match status" value="1"/>
</dbReference>
<gene>
    <name evidence="5 6" type="primary">LOC106155622</name>
</gene>
<dbReference type="InterPro" id="IPR045074">
    <property type="entry name" value="GST_C_Tau"/>
</dbReference>
<dbReference type="STRING" id="7574.A0A1S3HIY8"/>
<dbReference type="InterPro" id="IPR040079">
    <property type="entry name" value="Glutathione_S-Trfase"/>
</dbReference>
<dbReference type="GO" id="GO:0005737">
    <property type="term" value="C:cytoplasm"/>
    <property type="evidence" value="ECO:0007669"/>
    <property type="project" value="TreeGrafter"/>
</dbReference>
<dbReference type="InterPro" id="IPR010987">
    <property type="entry name" value="Glutathione-S-Trfase_C-like"/>
</dbReference>
<sequence>MSSQASDDRPHLYTAWHSPFGWRAWTSLLEKGVDFVYHETDPYDKSPEWFKISPRGLAPAIHHKGRAVYESTVCIEYIDEAWPHEPRLMPSDPYDRAYVRMWADHVNKKIIPHIFGMIVKQTPEEQEQAKKDALDGILAYTQAMRDGGPYFLGAQFSLADIVLGTFASIFFCMEHYRGFKVPETEQFARYHTWINAVKSRESWQKVLPSREKVLEDWRPYAEGKAQTELAKAARQGKTP</sequence>
<dbReference type="SUPFAM" id="SSF47616">
    <property type="entry name" value="GST C-terminal domain-like"/>
    <property type="match status" value="1"/>
</dbReference>
<comment type="similarity">
    <text evidence="1">Belongs to the GST superfamily. Omega family.</text>
</comment>
<evidence type="ECO:0000313" key="5">
    <source>
        <dbReference type="RefSeq" id="XP_013385982.1"/>
    </source>
</evidence>
<dbReference type="PROSITE" id="PS50404">
    <property type="entry name" value="GST_NTER"/>
    <property type="match status" value="1"/>
</dbReference>
<name>A0A1S3HIY8_LINAN</name>
<dbReference type="PANTHER" id="PTHR43968:SF6">
    <property type="entry name" value="GLUTATHIONE S-TRANSFERASE OMEGA"/>
    <property type="match status" value="1"/>
</dbReference>
<feature type="domain" description="GST N-terminal" evidence="2">
    <location>
        <begin position="8"/>
        <end position="86"/>
    </location>
</feature>
<accession>A0A1S3HIY8</accession>
<dbReference type="GO" id="GO:0006749">
    <property type="term" value="P:glutathione metabolic process"/>
    <property type="evidence" value="ECO:0007669"/>
    <property type="project" value="InterPro"/>
</dbReference>
<dbReference type="CDD" id="cd00570">
    <property type="entry name" value="GST_N_family"/>
    <property type="match status" value="1"/>
</dbReference>
<dbReference type="Gene3D" id="3.40.30.10">
    <property type="entry name" value="Glutaredoxin"/>
    <property type="match status" value="1"/>
</dbReference>
<dbReference type="Gene3D" id="1.20.1050.10">
    <property type="match status" value="1"/>
</dbReference>
<evidence type="ECO:0000313" key="6">
    <source>
        <dbReference type="RefSeq" id="XP_013385983.1"/>
    </source>
</evidence>
<dbReference type="PANTHER" id="PTHR43968">
    <property type="match status" value="1"/>
</dbReference>
<dbReference type="GO" id="GO:0004364">
    <property type="term" value="F:glutathione transferase activity"/>
    <property type="evidence" value="ECO:0007669"/>
    <property type="project" value="InterPro"/>
</dbReference>
<evidence type="ECO:0000313" key="4">
    <source>
        <dbReference type="Proteomes" id="UP000085678"/>
    </source>
</evidence>
<protein>
    <submittedName>
        <fullName evidence="5 6">Glutathione S-transferase U20</fullName>
    </submittedName>
</protein>
<dbReference type="InterPro" id="IPR004045">
    <property type="entry name" value="Glutathione_S-Trfase_N"/>
</dbReference>
<dbReference type="RefSeq" id="XP_013385982.1">
    <property type="nucleotide sequence ID" value="XM_013530528.2"/>
</dbReference>
<dbReference type="AlphaFoldDB" id="A0A1S3HIY8"/>
<dbReference type="InterPro" id="IPR036282">
    <property type="entry name" value="Glutathione-S-Trfase_C_sf"/>
</dbReference>
<reference evidence="5 6" key="1">
    <citation type="submission" date="2025-04" db="UniProtKB">
        <authorList>
            <consortium name="RefSeq"/>
        </authorList>
    </citation>
    <scope>IDENTIFICATION</scope>
    <source>
        <tissue evidence="5 6">Gonads</tissue>
    </source>
</reference>